<dbReference type="InterPro" id="IPR050287">
    <property type="entry name" value="MTA/SAH_deaminase"/>
</dbReference>
<keyword evidence="5" id="KW-1185">Reference proteome</keyword>
<feature type="domain" description="Amidohydrolase-related" evidence="3">
    <location>
        <begin position="46"/>
        <end position="420"/>
    </location>
</feature>
<evidence type="ECO:0000313" key="5">
    <source>
        <dbReference type="Proteomes" id="UP000557204"/>
    </source>
</evidence>
<dbReference type="SUPFAM" id="SSF51556">
    <property type="entry name" value="Metallo-dependent hydrolases"/>
    <property type="match status" value="1"/>
</dbReference>
<dbReference type="Gene3D" id="2.30.40.10">
    <property type="entry name" value="Urease, subunit C, domain 1"/>
    <property type="match status" value="1"/>
</dbReference>
<dbReference type="Gene3D" id="3.20.20.140">
    <property type="entry name" value="Metal-dependent hydrolases"/>
    <property type="match status" value="1"/>
</dbReference>
<dbReference type="GO" id="GO:0050416">
    <property type="term" value="F:formimidoylglutamate deiminase activity"/>
    <property type="evidence" value="ECO:0007669"/>
    <property type="project" value="UniProtKB-EC"/>
</dbReference>
<dbReference type="InterPro" id="IPR006680">
    <property type="entry name" value="Amidohydro-rel"/>
</dbReference>
<accession>A0A849K3T2</accession>
<reference evidence="4 5" key="1">
    <citation type="submission" date="2020-05" db="EMBL/GenBank/DDBJ databases">
        <title>Genome sequence of Isoptericola sp. JC619 isolated from Chilika lagoon, India.</title>
        <authorList>
            <person name="Kumar D."/>
            <person name="Appam K."/>
            <person name="Gandham S."/>
            <person name="Uppada J."/>
            <person name="Sasikala C."/>
            <person name="Venkata Ramana C."/>
        </authorList>
    </citation>
    <scope>NUCLEOTIDE SEQUENCE [LARGE SCALE GENOMIC DNA]</scope>
    <source>
        <strain evidence="4 5">JC619</strain>
    </source>
</reference>
<name>A0A849K3T2_9MICO</name>
<evidence type="ECO:0000259" key="3">
    <source>
        <dbReference type="Pfam" id="PF01979"/>
    </source>
</evidence>
<dbReference type="RefSeq" id="WP_171246521.1">
    <property type="nucleotide sequence ID" value="NZ_JABFAJ010000010.1"/>
</dbReference>
<dbReference type="PANTHER" id="PTHR43794">
    <property type="entry name" value="AMINOHYDROLASE SSNA-RELATED"/>
    <property type="match status" value="1"/>
</dbReference>
<keyword evidence="1 4" id="KW-0378">Hydrolase</keyword>
<dbReference type="PANTHER" id="PTHR43794:SF11">
    <property type="entry name" value="AMIDOHYDROLASE-RELATED DOMAIN-CONTAINING PROTEIN"/>
    <property type="match status" value="1"/>
</dbReference>
<dbReference type="SUPFAM" id="SSF51338">
    <property type="entry name" value="Composite domain of metallo-dependent hydrolases"/>
    <property type="match status" value="1"/>
</dbReference>
<dbReference type="Proteomes" id="UP000557204">
    <property type="component" value="Unassembled WGS sequence"/>
</dbReference>
<proteinExistence type="predicted"/>
<feature type="region of interest" description="Disordered" evidence="2">
    <location>
        <begin position="236"/>
        <end position="260"/>
    </location>
</feature>
<dbReference type="EC" id="3.5.3.13" evidence="4"/>
<dbReference type="EMBL" id="JABFAJ010000010">
    <property type="protein sequence ID" value="NNU27020.1"/>
    <property type="molecule type" value="Genomic_DNA"/>
</dbReference>
<evidence type="ECO:0000256" key="1">
    <source>
        <dbReference type="ARBA" id="ARBA00022801"/>
    </source>
</evidence>
<dbReference type="NCBIfam" id="TIGR02022">
    <property type="entry name" value="hutF"/>
    <property type="match status" value="1"/>
</dbReference>
<dbReference type="Pfam" id="PF01979">
    <property type="entry name" value="Amidohydro_1"/>
    <property type="match status" value="1"/>
</dbReference>
<dbReference type="InterPro" id="IPR032466">
    <property type="entry name" value="Metal_Hydrolase"/>
</dbReference>
<dbReference type="InterPro" id="IPR011059">
    <property type="entry name" value="Metal-dep_hydrolase_composite"/>
</dbReference>
<dbReference type="AlphaFoldDB" id="A0A849K3T2"/>
<evidence type="ECO:0000256" key="2">
    <source>
        <dbReference type="SAM" id="MobiDB-lite"/>
    </source>
</evidence>
<sequence length="450" mass="47071">MTFWCEHAWLPGGLAAGVRVETDAGRVTAVEPGTTPDATDTVLPGVVLPGLADAHSHAFHRALRGRTHDDGGSFWTWRERMYAVADVLTPAAYEELATATYAELALAGVTAVGEFHYVHHAPDGGRYDDPHAMAGALRRAASRAGVRLTLLDTCYLHGGLEDGSYQPLAPAQRRFGDGDADAWRTRVEALRSAWAGADDVRVGAAVHSVRALAPDEIAVVASWAREHGAPLHAHLSEQPGENRAARSVHGTSPTGVLDAAGALGPRTTVVHGVHLDADDVARLAASGTAVCVCPTTERDLADGLAPVDRLAATGVPLCVGSDQHVAADLLAEARGLEEHARLRTGRRGVLAPAAVVEAATAAGHRALGWDDAGRIEVGARADLVAVALDTPATAGTDPAQLALVAGARDVRTVVRDGRTVVRDGRHVDLDVASALRTSIARIWDLVEEGR</sequence>
<gene>
    <name evidence="4" type="ORF">HLI28_05595</name>
</gene>
<dbReference type="InterPro" id="IPR010252">
    <property type="entry name" value="HutF"/>
</dbReference>
<organism evidence="4 5">
    <name type="scientific">Isoptericola sediminis</name>
    <dbReference type="NCBI Taxonomy" id="2733572"/>
    <lineage>
        <taxon>Bacteria</taxon>
        <taxon>Bacillati</taxon>
        <taxon>Actinomycetota</taxon>
        <taxon>Actinomycetes</taxon>
        <taxon>Micrococcales</taxon>
        <taxon>Promicromonosporaceae</taxon>
        <taxon>Isoptericola</taxon>
    </lineage>
</organism>
<evidence type="ECO:0000313" key="4">
    <source>
        <dbReference type="EMBL" id="NNU27020.1"/>
    </source>
</evidence>
<dbReference type="NCBIfam" id="NF006681">
    <property type="entry name" value="PRK09229.1-2"/>
    <property type="match status" value="1"/>
</dbReference>
<comment type="caution">
    <text evidence="4">The sequence shown here is derived from an EMBL/GenBank/DDBJ whole genome shotgun (WGS) entry which is preliminary data.</text>
</comment>
<protein>
    <submittedName>
        <fullName evidence="4">Formimidoylglutamate deiminase</fullName>
        <ecNumber evidence="4">3.5.3.13</ecNumber>
    </submittedName>
</protein>